<sequence length="78" mass="8831">MILDIPTHIEQAIIAKAQRQGMSVNEMLYAFATDEPMLDSGHAKNEPLTAKQADILDRLDDKPTPFMQELLDMGKRYV</sequence>
<name>A0A378QGB3_MORLA</name>
<dbReference type="RefSeq" id="WP_115247549.1">
    <property type="nucleotide sequence ID" value="NZ_UGQC01000001.1"/>
</dbReference>
<organism evidence="1 2">
    <name type="scientific">Moraxella lacunata</name>
    <dbReference type="NCBI Taxonomy" id="477"/>
    <lineage>
        <taxon>Bacteria</taxon>
        <taxon>Pseudomonadati</taxon>
        <taxon>Pseudomonadota</taxon>
        <taxon>Gammaproteobacteria</taxon>
        <taxon>Moraxellales</taxon>
        <taxon>Moraxellaceae</taxon>
        <taxon>Moraxella</taxon>
    </lineage>
</organism>
<accession>A0A378QGB3</accession>
<keyword evidence="2" id="KW-1185">Reference proteome</keyword>
<proteinExistence type="predicted"/>
<dbReference type="EMBL" id="UGQC01000001">
    <property type="protein sequence ID" value="STY99855.1"/>
    <property type="molecule type" value="Genomic_DNA"/>
</dbReference>
<protein>
    <submittedName>
        <fullName evidence="1">Uncharacterized protein</fullName>
    </submittedName>
</protein>
<dbReference type="GeneID" id="302269841"/>
<evidence type="ECO:0000313" key="1">
    <source>
        <dbReference type="EMBL" id="STY99855.1"/>
    </source>
</evidence>
<gene>
    <name evidence="1" type="ORF">NCTC7911_01235</name>
</gene>
<dbReference type="Proteomes" id="UP000254107">
    <property type="component" value="Unassembled WGS sequence"/>
</dbReference>
<evidence type="ECO:0000313" key="2">
    <source>
        <dbReference type="Proteomes" id="UP000254107"/>
    </source>
</evidence>
<reference evidence="1 2" key="1">
    <citation type="submission" date="2018-06" db="EMBL/GenBank/DDBJ databases">
        <authorList>
            <consortium name="Pathogen Informatics"/>
            <person name="Doyle S."/>
        </authorList>
    </citation>
    <scope>NUCLEOTIDE SEQUENCE [LARGE SCALE GENOMIC DNA]</scope>
    <source>
        <strain evidence="1 2">NCTC7911</strain>
    </source>
</reference>
<dbReference type="AlphaFoldDB" id="A0A378QGB3"/>